<evidence type="ECO:0000313" key="8">
    <source>
        <dbReference type="Proteomes" id="UP000094472"/>
    </source>
</evidence>
<evidence type="ECO:0000256" key="4">
    <source>
        <dbReference type="ARBA" id="ARBA00023316"/>
    </source>
</evidence>
<dbReference type="STRING" id="1774969.AUC69_11965"/>
<dbReference type="OrthoDB" id="9783686at2"/>
<dbReference type="GO" id="GO:0009253">
    <property type="term" value="P:peptidoglycan catabolic process"/>
    <property type="evidence" value="ECO:0007669"/>
    <property type="project" value="TreeGrafter"/>
</dbReference>
<keyword evidence="4" id="KW-0961">Cell wall biogenesis/degradation</keyword>
<dbReference type="EMBL" id="LPWF01000026">
    <property type="protein sequence ID" value="ODR97333.1"/>
    <property type="molecule type" value="Genomic_DNA"/>
</dbReference>
<evidence type="ECO:0000259" key="6">
    <source>
        <dbReference type="SMART" id="SM00925"/>
    </source>
</evidence>
<protein>
    <recommendedName>
        <fullName evidence="2">peptidoglycan lytic exotransglycosylase</fullName>
        <ecNumber evidence="2">4.2.2.n1</ecNumber>
    </recommendedName>
    <alternativeName>
        <fullName evidence="5">Murein hydrolase A</fullName>
    </alternativeName>
</protein>
<dbReference type="GO" id="GO:0008933">
    <property type="term" value="F:peptidoglycan lytic transglycosylase activity"/>
    <property type="evidence" value="ECO:0007669"/>
    <property type="project" value="TreeGrafter"/>
</dbReference>
<evidence type="ECO:0000256" key="1">
    <source>
        <dbReference type="ARBA" id="ARBA00001420"/>
    </source>
</evidence>
<reference evidence="7 8" key="1">
    <citation type="journal article" date="2016" name="Environ. Microbiol.">
        <title>New Methyloceanibacter diversity from North Sea sediments includes methanotroph containing solely the soluble methane monooxygenase.</title>
        <authorList>
            <person name="Vekeman B."/>
            <person name="Kerckhof F.M."/>
            <person name="Cremers G."/>
            <person name="de Vos P."/>
            <person name="Vandamme P."/>
            <person name="Boon N."/>
            <person name="Op den Camp H.J."/>
            <person name="Heylen K."/>
        </authorList>
    </citation>
    <scope>NUCLEOTIDE SEQUENCE [LARGE SCALE GENOMIC DNA]</scope>
    <source>
        <strain evidence="7 8">R-67175</strain>
    </source>
</reference>
<dbReference type="GO" id="GO:0071555">
    <property type="term" value="P:cell wall organization"/>
    <property type="evidence" value="ECO:0007669"/>
    <property type="project" value="UniProtKB-KW"/>
</dbReference>
<dbReference type="InterPro" id="IPR010611">
    <property type="entry name" value="3D_dom"/>
</dbReference>
<dbReference type="InterPro" id="IPR026044">
    <property type="entry name" value="MltA"/>
</dbReference>
<gene>
    <name evidence="7" type="ORF">AUC69_11965</name>
</gene>
<dbReference type="CDD" id="cd14485">
    <property type="entry name" value="mltA_like_LT_A"/>
    <property type="match status" value="1"/>
</dbReference>
<sequence>MRWHALWILGIAVAAIALLLWRYEVDDHAAIKLIPVSFTEIQGWAQDDHAAAFGALRRSCRKRPTSNQACQDVLELGETVDRETARRFFETHYVPHRVEAEEPGLVTGYYEPEVMRSRARDDAFQVPVYKRPDDLVQVTPDELRAFYNASFSVGRRKGDELVPYYTRAEIDNGALSGKGLELLYLDDPVELFFMQIQGSGRVRFPDGSWTRIGYAGKNGHSYTSIGKLLAERGEKPPGGLTMEGLKGWLRADPARGKALMHANKSYIFFHELPDTEQGDGPVGAQGVALTPGRSLAVDAIYHKLGTPVFVSAPQAPTPDGKPFRRLMIAQDVGSAIRGQERGDIFWGSGTEAGAIAGVTKTQARFYVLLPKP</sequence>
<dbReference type="Proteomes" id="UP000094472">
    <property type="component" value="Unassembled WGS sequence"/>
</dbReference>
<evidence type="ECO:0000256" key="3">
    <source>
        <dbReference type="ARBA" id="ARBA00023239"/>
    </source>
</evidence>
<evidence type="ECO:0000256" key="2">
    <source>
        <dbReference type="ARBA" id="ARBA00012587"/>
    </source>
</evidence>
<keyword evidence="8" id="KW-1185">Reference proteome</keyword>
<dbReference type="AlphaFoldDB" id="A0A1E3VUX5"/>
<dbReference type="EC" id="4.2.2.n1" evidence="2"/>
<organism evidence="7 8">
    <name type="scientific">Methyloceanibacter superfactus</name>
    <dbReference type="NCBI Taxonomy" id="1774969"/>
    <lineage>
        <taxon>Bacteria</taxon>
        <taxon>Pseudomonadati</taxon>
        <taxon>Pseudomonadota</taxon>
        <taxon>Alphaproteobacteria</taxon>
        <taxon>Hyphomicrobiales</taxon>
        <taxon>Hyphomicrobiaceae</taxon>
        <taxon>Methyloceanibacter</taxon>
    </lineage>
</organism>
<keyword evidence="3" id="KW-0456">Lyase</keyword>
<proteinExistence type="predicted"/>
<accession>A0A1E3VUX5</accession>
<dbReference type="PANTHER" id="PTHR30124">
    <property type="entry name" value="MEMBRANE-BOUND LYTIC MUREIN TRANSGLYCOSYLASE A"/>
    <property type="match status" value="1"/>
</dbReference>
<dbReference type="InterPro" id="IPR005300">
    <property type="entry name" value="MltA_B"/>
</dbReference>
<dbReference type="PIRSF" id="PIRSF019422">
    <property type="entry name" value="MltA"/>
    <property type="match status" value="1"/>
</dbReference>
<dbReference type="Gene3D" id="2.40.40.10">
    <property type="entry name" value="RlpA-like domain"/>
    <property type="match status" value="1"/>
</dbReference>
<dbReference type="SMART" id="SM00925">
    <property type="entry name" value="MltA"/>
    <property type="match status" value="1"/>
</dbReference>
<dbReference type="GO" id="GO:0009254">
    <property type="term" value="P:peptidoglycan turnover"/>
    <property type="evidence" value="ECO:0007669"/>
    <property type="project" value="InterPro"/>
</dbReference>
<dbReference type="Pfam" id="PF06725">
    <property type="entry name" value="3D"/>
    <property type="match status" value="1"/>
</dbReference>
<dbReference type="Pfam" id="PF03562">
    <property type="entry name" value="MltA"/>
    <property type="match status" value="1"/>
</dbReference>
<feature type="domain" description="Lytic transglycosylase MltA" evidence="6">
    <location>
        <begin position="114"/>
        <end position="270"/>
    </location>
</feature>
<comment type="caution">
    <text evidence="7">The sequence shown here is derived from an EMBL/GenBank/DDBJ whole genome shotgun (WGS) entry which is preliminary data.</text>
</comment>
<dbReference type="InterPro" id="IPR036908">
    <property type="entry name" value="RlpA-like_sf"/>
</dbReference>
<dbReference type="Gene3D" id="2.40.240.50">
    <property type="entry name" value="Barwin-like endoglucanases"/>
    <property type="match status" value="1"/>
</dbReference>
<evidence type="ECO:0000313" key="7">
    <source>
        <dbReference type="EMBL" id="ODR97333.1"/>
    </source>
</evidence>
<name>A0A1E3VUX5_9HYPH</name>
<dbReference type="PANTHER" id="PTHR30124:SF0">
    <property type="entry name" value="MEMBRANE-BOUND LYTIC MUREIN TRANSGLYCOSYLASE A"/>
    <property type="match status" value="1"/>
</dbReference>
<dbReference type="SUPFAM" id="SSF50685">
    <property type="entry name" value="Barwin-like endoglucanases"/>
    <property type="match status" value="1"/>
</dbReference>
<dbReference type="CDD" id="cd14668">
    <property type="entry name" value="mlta_B"/>
    <property type="match status" value="1"/>
</dbReference>
<evidence type="ECO:0000256" key="5">
    <source>
        <dbReference type="ARBA" id="ARBA00030918"/>
    </source>
</evidence>
<comment type="catalytic activity">
    <reaction evidence="1">
        <text>Exolytic cleavage of the (1-&gt;4)-beta-glycosidic linkage between N-acetylmuramic acid (MurNAc) and N-acetylglucosamine (GlcNAc) residues in peptidoglycan, from either the reducing or the non-reducing ends of the peptidoglycan chains, with concomitant formation of a 1,6-anhydrobond in the MurNAc residue.</text>
        <dbReference type="EC" id="4.2.2.n1"/>
    </reaction>
</comment>
<dbReference type="GO" id="GO:0004553">
    <property type="term" value="F:hydrolase activity, hydrolyzing O-glycosyl compounds"/>
    <property type="evidence" value="ECO:0007669"/>
    <property type="project" value="InterPro"/>
</dbReference>
<dbReference type="GO" id="GO:0019867">
    <property type="term" value="C:outer membrane"/>
    <property type="evidence" value="ECO:0007669"/>
    <property type="project" value="InterPro"/>
</dbReference>